<feature type="transmembrane region" description="Helical" evidence="1">
    <location>
        <begin position="104"/>
        <end position="137"/>
    </location>
</feature>
<protein>
    <submittedName>
        <fullName evidence="3">Flagellar biosynthesis protein FlhB</fullName>
    </submittedName>
</protein>
<dbReference type="Pfam" id="PF12089">
    <property type="entry name" value="DUF3566"/>
    <property type="match status" value="1"/>
</dbReference>
<evidence type="ECO:0000259" key="2">
    <source>
        <dbReference type="Pfam" id="PF12089"/>
    </source>
</evidence>
<keyword evidence="3" id="KW-0966">Cell projection</keyword>
<keyword evidence="3" id="KW-0969">Cilium</keyword>
<keyword evidence="3" id="KW-0282">Flagellum</keyword>
<keyword evidence="1" id="KW-0472">Membrane</keyword>
<evidence type="ECO:0000313" key="4">
    <source>
        <dbReference type="Proteomes" id="UP001266099"/>
    </source>
</evidence>
<comment type="caution">
    <text evidence="3">The sequence shown here is derived from an EMBL/GenBank/DDBJ whole genome shotgun (WGS) entry which is preliminary data.</text>
</comment>
<feature type="transmembrane region" description="Helical" evidence="1">
    <location>
        <begin position="48"/>
        <end position="71"/>
    </location>
</feature>
<reference evidence="3 4" key="1">
    <citation type="submission" date="2023-07" db="EMBL/GenBank/DDBJ databases">
        <title>Sequencing the genomes of 1000 actinobacteria strains.</title>
        <authorList>
            <person name="Klenk H.-P."/>
        </authorList>
    </citation>
    <scope>NUCLEOTIDE SEQUENCE [LARGE SCALE GENOMIC DNA]</scope>
    <source>
        <strain evidence="3 4">DSM 15539</strain>
    </source>
</reference>
<proteinExistence type="predicted"/>
<keyword evidence="1" id="KW-0812">Transmembrane</keyword>
<feature type="domain" description="DUF3566" evidence="2">
    <location>
        <begin position="31"/>
        <end position="146"/>
    </location>
</feature>
<evidence type="ECO:0000313" key="3">
    <source>
        <dbReference type="EMBL" id="MDR6939568.1"/>
    </source>
</evidence>
<dbReference type="RefSeq" id="WP_309956340.1">
    <property type="nucleotide sequence ID" value="NZ_CP136414.1"/>
</dbReference>
<dbReference type="Proteomes" id="UP001266099">
    <property type="component" value="Unassembled WGS sequence"/>
</dbReference>
<name>A0ABU1T2L2_9ACTO</name>
<dbReference type="InterPro" id="IPR021949">
    <property type="entry name" value="DUF3566_TM"/>
</dbReference>
<accession>A0ABU1T2L2</accession>
<sequence length="147" mass="16280">MNITENQTQEMQVNSVAESQPVVRRRTVGVRTVKMTVSRIDPFSAIKICFLVSVAIGIMIVVAATVLWFVLDAMYVWSSINDFLVTLKNSAMLQLAQFLEFGRMIPFVVVVAVLQVIMFTLLGGIFALVFNVVAMLVGGFKITVTDE</sequence>
<dbReference type="EMBL" id="JAVDUJ010000001">
    <property type="protein sequence ID" value="MDR6939568.1"/>
    <property type="molecule type" value="Genomic_DNA"/>
</dbReference>
<organism evidence="3 4">
    <name type="scientific">Arcanobacterium hippocoleae</name>
    <dbReference type="NCBI Taxonomy" id="149017"/>
    <lineage>
        <taxon>Bacteria</taxon>
        <taxon>Bacillati</taxon>
        <taxon>Actinomycetota</taxon>
        <taxon>Actinomycetes</taxon>
        <taxon>Actinomycetales</taxon>
        <taxon>Actinomycetaceae</taxon>
        <taxon>Arcanobacterium</taxon>
    </lineage>
</organism>
<keyword evidence="1" id="KW-1133">Transmembrane helix</keyword>
<evidence type="ECO:0000256" key="1">
    <source>
        <dbReference type="SAM" id="Phobius"/>
    </source>
</evidence>
<gene>
    <name evidence="3" type="ORF">J2S36_001111</name>
</gene>
<keyword evidence="4" id="KW-1185">Reference proteome</keyword>